<dbReference type="Pfam" id="PF07508">
    <property type="entry name" value="Recombinase"/>
    <property type="match status" value="1"/>
</dbReference>
<dbReference type="CDD" id="cd00338">
    <property type="entry name" value="Ser_Recombinase"/>
    <property type="match status" value="1"/>
</dbReference>
<dbReference type="PANTHER" id="PTHR30461:SF23">
    <property type="entry name" value="DNA RECOMBINASE-RELATED"/>
    <property type="match status" value="1"/>
</dbReference>
<dbReference type="InterPro" id="IPR050639">
    <property type="entry name" value="SSR_resolvase"/>
</dbReference>
<dbReference type="SMART" id="SM00857">
    <property type="entry name" value="Resolvase"/>
    <property type="match status" value="1"/>
</dbReference>
<dbReference type="AlphaFoldDB" id="A0A4R6SP10"/>
<dbReference type="RefSeq" id="WP_133848579.1">
    <property type="nucleotide sequence ID" value="NZ_SNXZ01000001.1"/>
</dbReference>
<dbReference type="OrthoDB" id="4500247at2"/>
<dbReference type="InterPro" id="IPR006119">
    <property type="entry name" value="Resolv_N"/>
</dbReference>
<proteinExistence type="predicted"/>
<dbReference type="Pfam" id="PF13408">
    <property type="entry name" value="Zn_ribbon_recom"/>
    <property type="match status" value="1"/>
</dbReference>
<feature type="domain" description="Recombinase" evidence="1">
    <location>
        <begin position="204"/>
        <end position="328"/>
    </location>
</feature>
<reference evidence="2 3" key="1">
    <citation type="submission" date="2019-03" db="EMBL/GenBank/DDBJ databases">
        <title>Genomic Encyclopedia of Type Strains, Phase IV (KMG-IV): sequencing the most valuable type-strain genomes for metagenomic binning, comparative biology and taxonomic classification.</title>
        <authorList>
            <person name="Goeker M."/>
        </authorList>
    </citation>
    <scope>NUCLEOTIDE SEQUENCE [LARGE SCALE GENOMIC DNA]</scope>
    <source>
        <strain evidence="2 3">DSM 45361</strain>
    </source>
</reference>
<dbReference type="PANTHER" id="PTHR30461">
    <property type="entry name" value="DNA-INVERTASE FROM LAMBDOID PROPHAGE"/>
    <property type="match status" value="1"/>
</dbReference>
<dbReference type="Pfam" id="PF00239">
    <property type="entry name" value="Resolvase"/>
    <property type="match status" value="1"/>
</dbReference>
<dbReference type="PROSITE" id="PS51737">
    <property type="entry name" value="RECOMBINASE_DNA_BIND"/>
    <property type="match status" value="1"/>
</dbReference>
<gene>
    <name evidence="2" type="ORF">EV186_1011887</name>
</gene>
<organism evidence="2 3">
    <name type="scientific">Labedaea rhizosphaerae</name>
    <dbReference type="NCBI Taxonomy" id="598644"/>
    <lineage>
        <taxon>Bacteria</taxon>
        <taxon>Bacillati</taxon>
        <taxon>Actinomycetota</taxon>
        <taxon>Actinomycetes</taxon>
        <taxon>Pseudonocardiales</taxon>
        <taxon>Pseudonocardiaceae</taxon>
        <taxon>Labedaea</taxon>
    </lineage>
</organism>
<keyword evidence="3" id="KW-1185">Reference proteome</keyword>
<dbReference type="Proteomes" id="UP000295444">
    <property type="component" value="Unassembled WGS sequence"/>
</dbReference>
<sequence>MSPSDQVQRAHWGDFQGLRLAGLVRLSFELDHDDPQVVPIRGRDIRGRDEQEKDCRTYVESRGGSYVHTYVEPHTSAWKRKRVRLPDGRTGYRVIRPVFEAALEDLKRGKTPDGEPLDGLVVYDIDRLTRDNRHLEDAIEVVEHFGRPIIDITGTLDLLTDNGRTVARIVVATNNKQSADTARRVKRKHRALELAGIPTGGRRPFGWNDDKRTLRVPEAELIREAAQRIIKGAPLASVAVDWNNQAVTTALGNRWTNGSVKTVFRNPRLCGYRSRNVHEIDPDTGRQTIHVEIVRDADGNPVIGQFDPILTVAEWEAVTAILGNRTIASRGKNTRTYLLTGTLRCGKPECNARLRALKAHASRVKTPGRFYYSCPAKSQRGCGGGVSIPGPETDKWISAAVITKYEQEAQRRDAATEPEPWPQQAELAEVQDDLRELSTARKERRISAQRYFAMLPDLEQQEHALLADRERWLAQTTAATTTHATIRQDWDDYPLAQKRALIEEALTAVVVYPANGRRGFHPDRVELIWRG</sequence>
<name>A0A4R6SP10_LABRH</name>
<dbReference type="SUPFAM" id="SSF53041">
    <property type="entry name" value="Resolvase-like"/>
    <property type="match status" value="1"/>
</dbReference>
<dbReference type="InterPro" id="IPR038109">
    <property type="entry name" value="DNA_bind_recomb_sf"/>
</dbReference>
<evidence type="ECO:0000259" key="1">
    <source>
        <dbReference type="PROSITE" id="PS51737"/>
    </source>
</evidence>
<dbReference type="InterPro" id="IPR011109">
    <property type="entry name" value="DNA_bind_recombinase_dom"/>
</dbReference>
<dbReference type="Gene3D" id="3.40.50.1390">
    <property type="entry name" value="Resolvase, N-terminal catalytic domain"/>
    <property type="match status" value="1"/>
</dbReference>
<accession>A0A4R6SP10</accession>
<dbReference type="GO" id="GO:0003677">
    <property type="term" value="F:DNA binding"/>
    <property type="evidence" value="ECO:0007669"/>
    <property type="project" value="InterPro"/>
</dbReference>
<comment type="caution">
    <text evidence="2">The sequence shown here is derived from an EMBL/GenBank/DDBJ whole genome shotgun (WGS) entry which is preliminary data.</text>
</comment>
<dbReference type="InterPro" id="IPR036162">
    <property type="entry name" value="Resolvase-like_N_sf"/>
</dbReference>
<dbReference type="Gene3D" id="3.90.1750.20">
    <property type="entry name" value="Putative Large Serine Recombinase, Chain B, Domain 2"/>
    <property type="match status" value="1"/>
</dbReference>
<evidence type="ECO:0000313" key="2">
    <source>
        <dbReference type="EMBL" id="TDQ05909.1"/>
    </source>
</evidence>
<dbReference type="InterPro" id="IPR025827">
    <property type="entry name" value="Zn_ribbon_recom_dom"/>
</dbReference>
<evidence type="ECO:0000313" key="3">
    <source>
        <dbReference type="Proteomes" id="UP000295444"/>
    </source>
</evidence>
<dbReference type="GO" id="GO:0000150">
    <property type="term" value="F:DNA strand exchange activity"/>
    <property type="evidence" value="ECO:0007669"/>
    <property type="project" value="InterPro"/>
</dbReference>
<protein>
    <submittedName>
        <fullName evidence="2">DNA invertase Pin-like site-specific DNA recombinase</fullName>
    </submittedName>
</protein>
<dbReference type="EMBL" id="SNXZ01000001">
    <property type="protein sequence ID" value="TDQ05909.1"/>
    <property type="molecule type" value="Genomic_DNA"/>
</dbReference>